<dbReference type="GO" id="GO:0015288">
    <property type="term" value="F:porin activity"/>
    <property type="evidence" value="ECO:0007669"/>
    <property type="project" value="UniProtKB-KW"/>
</dbReference>
<feature type="binding site" evidence="12">
    <location>
        <begin position="138"/>
        <end position="139"/>
    </location>
    <ligand>
        <name>cyanocob(III)alamin</name>
        <dbReference type="ChEBI" id="CHEBI:17439"/>
    </ligand>
</feature>
<dbReference type="PANTHER" id="PTHR30069:SF53">
    <property type="entry name" value="COLICIN I RECEPTOR-RELATED"/>
    <property type="match status" value="1"/>
</dbReference>
<evidence type="ECO:0000256" key="14">
    <source>
        <dbReference type="PROSITE-ProRule" id="PRU10144"/>
    </source>
</evidence>
<feature type="binding site" evidence="12">
    <location>
        <position position="277"/>
    </location>
    <ligand>
        <name>Ca(2+)</name>
        <dbReference type="ChEBI" id="CHEBI:29108"/>
        <label>2</label>
    </ligand>
</feature>
<dbReference type="STRING" id="667129.HMPREF0758_1144"/>
<keyword evidence="7 12" id="KW-0406">Ion transport</keyword>
<feature type="binding site" evidence="12">
    <location>
        <position position="289"/>
    </location>
    <ligand>
        <name>Ca(2+)</name>
        <dbReference type="ChEBI" id="CHEBI:29108"/>
        <label>2</label>
    </ligand>
</feature>
<feature type="binding site" evidence="12">
    <location>
        <position position="279"/>
    </location>
    <ligand>
        <name>cyanocob(III)alamin</name>
        <dbReference type="ChEBI" id="CHEBI:17439"/>
    </ligand>
</feature>
<keyword evidence="4 12" id="KW-0812">Transmembrane</keyword>
<feature type="binding site" evidence="12">
    <location>
        <position position="278"/>
    </location>
    <ligand>
        <name>Ca(2+)</name>
        <dbReference type="ChEBI" id="CHEBI:29108"/>
        <label>1</label>
    </ligand>
</feature>
<evidence type="ECO:0000256" key="4">
    <source>
        <dbReference type="ARBA" id="ARBA00022692"/>
    </source>
</evidence>
<evidence type="ECO:0000313" key="17">
    <source>
        <dbReference type="EMBL" id="EFE97052.1"/>
    </source>
</evidence>
<feature type="binding site" evidence="12">
    <location>
        <position position="239"/>
    </location>
    <ligand>
        <name>Ca(2+)</name>
        <dbReference type="ChEBI" id="CHEBI:29108"/>
        <label>1</label>
    </ligand>
</feature>
<proteinExistence type="inferred from homology"/>
<dbReference type="Pfam" id="PF00593">
    <property type="entry name" value="TonB_dep_Rec_b-barrel"/>
    <property type="match status" value="1"/>
</dbReference>
<dbReference type="GO" id="GO:0046872">
    <property type="term" value="F:metal ion binding"/>
    <property type="evidence" value="ECO:0007669"/>
    <property type="project" value="UniProtKB-KW"/>
</dbReference>
<keyword evidence="17" id="KW-0675">Receptor</keyword>
<keyword evidence="3 12" id="KW-1134">Transmembrane beta strand</keyword>
<keyword evidence="2 12" id="KW-0813">Transport</keyword>
<evidence type="ECO:0000256" key="8">
    <source>
        <dbReference type="ARBA" id="ARBA00023077"/>
    </source>
</evidence>
<dbReference type="InterPro" id="IPR037066">
    <property type="entry name" value="Plug_dom_sf"/>
</dbReference>
<keyword evidence="12" id="KW-0479">Metal-binding</keyword>
<keyword evidence="8 12" id="KW-0798">TonB box</keyword>
<evidence type="ECO:0000256" key="11">
    <source>
        <dbReference type="ARBA" id="ARBA00023237"/>
    </source>
</evidence>
<feature type="binding site" evidence="12">
    <location>
        <position position="278"/>
    </location>
    <ligand>
        <name>Ca(2+)</name>
        <dbReference type="ChEBI" id="CHEBI:29108"/>
        <label>2</label>
    </ligand>
</feature>
<keyword evidence="5 12" id="KW-0732">Signal</keyword>
<dbReference type="InterPro" id="IPR036942">
    <property type="entry name" value="Beta-barrel_TonB_sf"/>
</dbReference>
<dbReference type="AlphaFoldDB" id="D4DYZ4"/>
<dbReference type="HAMAP" id="MF_01531">
    <property type="entry name" value="BtuB"/>
    <property type="match status" value="1"/>
</dbReference>
<sequence length="643" mass="71235">MTVANHQSMNLRHPQICLDAFPNDNDKNTLLSVVTSVTAFSGWAQDNTTTNHSDKLVVTANRFPQPVSSVLAPTSVVTRTDIDRWQAKSLTDVMRRLPGVDIAQNGGLGQNSSLFVRGTNSSHVLVLIDGIRLNQAGVSGSSDLSQIPISLVQKIEYIRGPRSAVYGSDAIGGVVNIITTRENNGTTLSAGLGSNGYQAYDASTQQPLGDDTVATLAGNYTYTKGYDVVAYGNTGMQSQQDRDGFMSKSLYGAIQHQFTEQFSGFVRGYGYDNRTAYDSYYSPGAALVDTRKLYSQTWDSGVRYQQGIYATQLIGSYSHSKDYNYDPRLGQYASSARLDDVEQYNLQWGNTLQVGRGTVSAGADWQDQKIKPNTASVSEEKSQRNTGLYLTGQQLVGPVTLEAAVRGDDNSEFGWHGTWQTSAAWEFVEGYRLVGSYGTAFKAPNMGQLYSDFYGNRDLKPEESKQWEGGFEGLTGPVTWRVSAYRNDIDNLIDSDPVSYRYYNIGKATIKGVEATASFETGPLTHQIGYDYVDPRNAKTNEVLLRRAKQQVKYELDWQVYDLDWAVTYRYLGQRFDKDYSSYPSETVKLGGVSLWDLAVSYPVTSHLTVRGRIANLFDKDYETAYGYATPGREYSLTGSYTF</sequence>
<evidence type="ECO:0000256" key="3">
    <source>
        <dbReference type="ARBA" id="ARBA00022452"/>
    </source>
</evidence>
<feature type="binding site" evidence="12">
    <location>
        <position position="113"/>
    </location>
    <ligand>
        <name>cyanocob(III)alamin</name>
        <dbReference type="ChEBI" id="CHEBI:17439"/>
    </ligand>
</feature>
<feature type="short sequence motif" description="TonB C-terminal box" evidence="12 14">
    <location>
        <begin position="626"/>
        <end position="643"/>
    </location>
</feature>
<evidence type="ECO:0000259" key="15">
    <source>
        <dbReference type="Pfam" id="PF00593"/>
    </source>
</evidence>
<dbReference type="PROSITE" id="PS01156">
    <property type="entry name" value="TONB_DEPENDENT_REC_2"/>
    <property type="match status" value="1"/>
</dbReference>
<evidence type="ECO:0000256" key="12">
    <source>
        <dbReference type="HAMAP-Rule" id="MF_01531"/>
    </source>
</evidence>
<dbReference type="FunFam" id="2.170.130.10:FF:000002">
    <property type="entry name" value="Vitamin B12 transporter BtuB"/>
    <property type="match status" value="1"/>
</dbReference>
<feature type="binding site" evidence="12">
    <location>
        <position position="241"/>
    </location>
    <ligand>
        <name>Ca(2+)</name>
        <dbReference type="ChEBI" id="CHEBI:29108"/>
        <label>2</label>
    </ligand>
</feature>
<feature type="binding site" evidence="12">
    <location>
        <position position="227"/>
    </location>
    <ligand>
        <name>Ca(2+)</name>
        <dbReference type="ChEBI" id="CHEBI:29108"/>
        <label>1</label>
    </ligand>
</feature>
<feature type="binding site" evidence="12">
    <location>
        <position position="243"/>
    </location>
    <ligand>
        <name>Ca(2+)</name>
        <dbReference type="ChEBI" id="CHEBI:29108"/>
        <label>1</label>
    </ligand>
</feature>
<dbReference type="Gene3D" id="2.40.170.20">
    <property type="entry name" value="TonB-dependent receptor, beta-barrel domain"/>
    <property type="match status" value="1"/>
</dbReference>
<evidence type="ECO:0000256" key="2">
    <source>
        <dbReference type="ARBA" id="ARBA00022448"/>
    </source>
</evidence>
<feature type="short sequence motif" description="TonB box" evidence="12">
    <location>
        <begin position="54"/>
        <end position="61"/>
    </location>
</feature>
<dbReference type="GO" id="GO:0009279">
    <property type="term" value="C:cell outer membrane"/>
    <property type="evidence" value="ECO:0007669"/>
    <property type="project" value="UniProtKB-SubCell"/>
</dbReference>
<dbReference type="Gene3D" id="2.170.130.10">
    <property type="entry name" value="TonB-dependent receptor, plug domain"/>
    <property type="match status" value="1"/>
</dbReference>
<keyword evidence="10 12" id="KW-0472">Membrane</keyword>
<feature type="binding site" evidence="12">
    <location>
        <position position="241"/>
    </location>
    <ligand>
        <name>Ca(2+)</name>
        <dbReference type="ChEBI" id="CHEBI:29108"/>
        <label>1</label>
    </ligand>
</feature>
<evidence type="ECO:0000256" key="10">
    <source>
        <dbReference type="ARBA" id="ARBA00023136"/>
    </source>
</evidence>
<evidence type="ECO:0000256" key="1">
    <source>
        <dbReference type="ARBA" id="ARBA00004571"/>
    </source>
</evidence>
<dbReference type="CDD" id="cd01347">
    <property type="entry name" value="ligand_gated_channel"/>
    <property type="match status" value="1"/>
</dbReference>
<dbReference type="InterPro" id="IPR010917">
    <property type="entry name" value="TonB_rcpt_CS"/>
</dbReference>
<dbReference type="NCBIfam" id="NF007926">
    <property type="entry name" value="PRK10641.1"/>
    <property type="match status" value="1"/>
</dbReference>
<reference evidence="17 18" key="1">
    <citation type="submission" date="2010-01" db="EMBL/GenBank/DDBJ databases">
        <authorList>
            <person name="Muzny D."/>
            <person name="Qin X."/>
            <person name="Deng J."/>
            <person name="Jiang H."/>
            <person name="Liu Y."/>
            <person name="Qu J."/>
            <person name="Song X.-Z."/>
            <person name="Zhang L."/>
            <person name="Thornton R."/>
            <person name="Coyle M."/>
            <person name="Francisco L."/>
            <person name="Jackson L."/>
            <person name="Javaid M."/>
            <person name="Korchina V."/>
            <person name="Kovar C."/>
            <person name="Mata R."/>
            <person name="Mathew T."/>
            <person name="Ngo R."/>
            <person name="Nguyen L."/>
            <person name="Nguyen N."/>
            <person name="Okwuonu G."/>
            <person name="Ongeri F."/>
            <person name="Pham C."/>
            <person name="Simmons D."/>
            <person name="Wilczek-Boney K."/>
            <person name="Hale W."/>
            <person name="Jakkamsetti A."/>
            <person name="Pham P."/>
            <person name="Ruth R."/>
            <person name="San Lucas F."/>
            <person name="Warren J."/>
            <person name="Zhang J."/>
            <person name="Zhao Z."/>
            <person name="Zhou C."/>
            <person name="Zhu D."/>
            <person name="Lee S."/>
            <person name="Bess C."/>
            <person name="Blankenburg K."/>
            <person name="Forbes L."/>
            <person name="Fu Q."/>
            <person name="Gubbala S."/>
            <person name="Hirani K."/>
            <person name="Jayaseelan J.C."/>
            <person name="Lara F."/>
            <person name="Munidasa M."/>
            <person name="Palculict T."/>
            <person name="Patil S."/>
            <person name="Pu L.-L."/>
            <person name="Saada N."/>
            <person name="Tang L."/>
            <person name="Weissenberger G."/>
            <person name="Zhu Y."/>
            <person name="Hemphill L."/>
            <person name="Shang Y."/>
            <person name="Youmans B."/>
            <person name="Ayvaz T."/>
            <person name="Ross M."/>
            <person name="Santibanez J."/>
            <person name="Aqrawi P."/>
            <person name="Gross S."/>
            <person name="Joshi V."/>
            <person name="Fowler G."/>
            <person name="Nazareth L."/>
            <person name="Reid J."/>
            <person name="Worley K."/>
            <person name="Petrosino J."/>
            <person name="Highlander S."/>
            <person name="Gibbs R."/>
        </authorList>
    </citation>
    <scope>NUCLEOTIDE SEQUENCE [LARGE SCALE GENOMIC DNA]</scope>
    <source>
        <strain evidence="17 18">DSM 4582</strain>
    </source>
</reference>
<dbReference type="GO" id="GO:0046930">
    <property type="term" value="C:pore complex"/>
    <property type="evidence" value="ECO:0007669"/>
    <property type="project" value="UniProtKB-KW"/>
</dbReference>
<dbReference type="Pfam" id="PF07715">
    <property type="entry name" value="Plug"/>
    <property type="match status" value="1"/>
</dbReference>
<dbReference type="HOGENOM" id="CLU_008287_18_5_6"/>
<evidence type="ECO:0000256" key="6">
    <source>
        <dbReference type="ARBA" id="ARBA00022837"/>
    </source>
</evidence>
<comment type="caution">
    <text evidence="17">The sequence shown here is derived from an EMBL/GenBank/DDBJ whole genome shotgun (WGS) entry which is preliminary data.</text>
</comment>
<dbReference type="InterPro" id="IPR012910">
    <property type="entry name" value="Plug_dom"/>
</dbReference>
<dbReference type="Proteomes" id="UP000005723">
    <property type="component" value="Unassembled WGS sequence"/>
</dbReference>
<dbReference type="InterPro" id="IPR039426">
    <property type="entry name" value="TonB-dep_rcpt-like"/>
</dbReference>
<comment type="caution">
    <text evidence="12">Lacks conserved residue(s) required for the propagation of feature annotation.</text>
</comment>
<feature type="binding site" evidence="12">
    <location>
        <position position="243"/>
    </location>
    <ligand>
        <name>Ca(2+)</name>
        <dbReference type="ChEBI" id="CHEBI:29108"/>
        <label>2</label>
    </ligand>
</feature>
<dbReference type="NCBIfam" id="TIGR01779">
    <property type="entry name" value="TonB-B12"/>
    <property type="match status" value="1"/>
</dbReference>
<keyword evidence="11 12" id="KW-0998">Cell outer membrane</keyword>
<keyword evidence="9 12" id="KW-0626">Porin</keyword>
<evidence type="ECO:0000256" key="7">
    <source>
        <dbReference type="ARBA" id="ARBA00023065"/>
    </source>
</evidence>
<dbReference type="PANTHER" id="PTHR30069">
    <property type="entry name" value="TONB-DEPENDENT OUTER MEMBRANE RECEPTOR"/>
    <property type="match status" value="1"/>
</dbReference>
<feature type="domain" description="TonB-dependent receptor-like beta-barrel" evidence="15">
    <location>
        <begin position="229"/>
        <end position="617"/>
    </location>
</feature>
<name>D4DYZ4_SEROD</name>
<dbReference type="GO" id="GO:0015420">
    <property type="term" value="F:ABC-type vitamin B12 transporter activity"/>
    <property type="evidence" value="ECO:0007669"/>
    <property type="project" value="InterPro"/>
</dbReference>
<evidence type="ECO:0000259" key="16">
    <source>
        <dbReference type="Pfam" id="PF07715"/>
    </source>
</evidence>
<feature type="binding site" evidence="12">
    <location>
        <position position="546"/>
    </location>
    <ligand>
        <name>cyanocob(III)alamin</name>
        <dbReference type="ChEBI" id="CHEBI:17439"/>
    </ligand>
</feature>
<dbReference type="EMBL" id="ADBY01000022">
    <property type="protein sequence ID" value="EFE97052.1"/>
    <property type="molecule type" value="Genomic_DNA"/>
</dbReference>
<accession>D4DYZ4</accession>
<keyword evidence="6 12" id="KW-0106">Calcium</keyword>
<protein>
    <recommendedName>
        <fullName evidence="12">Vitamin B12 transporter BtuB</fullName>
    </recommendedName>
    <alternativeName>
        <fullName evidence="12">Cobalamin receptor</fullName>
    </alternativeName>
    <alternativeName>
        <fullName evidence="12">Outer membrane cobalamin translocator</fullName>
    </alternativeName>
</protein>
<evidence type="ECO:0000256" key="13">
    <source>
        <dbReference type="PROSITE-ProRule" id="PRU01360"/>
    </source>
</evidence>
<dbReference type="InterPro" id="IPR010101">
    <property type="entry name" value="B12_transptr_BtuB"/>
</dbReference>
<evidence type="ECO:0000313" key="18">
    <source>
        <dbReference type="Proteomes" id="UP000005723"/>
    </source>
</evidence>
<comment type="similarity">
    <text evidence="12">Belongs to the TonB-dependent receptor family. BtuB (TC 1.B.14.3.1) subfamily.</text>
</comment>
<gene>
    <name evidence="12 17" type="primary">btuB</name>
    <name evidence="17" type="ORF">HMPREF0758_1144</name>
</gene>
<dbReference type="PROSITE" id="PS52016">
    <property type="entry name" value="TONB_DEPENDENT_REC_3"/>
    <property type="match status" value="1"/>
</dbReference>
<dbReference type="SUPFAM" id="SSF56935">
    <property type="entry name" value="Porins"/>
    <property type="match status" value="1"/>
</dbReference>
<evidence type="ECO:0000256" key="5">
    <source>
        <dbReference type="ARBA" id="ARBA00022729"/>
    </source>
</evidence>
<dbReference type="GO" id="GO:0006811">
    <property type="term" value="P:monoatomic ion transport"/>
    <property type="evidence" value="ECO:0007669"/>
    <property type="project" value="UniProtKB-KW"/>
</dbReference>
<organism evidence="17 18">
    <name type="scientific">Serratia odorifera DSM 4582</name>
    <dbReference type="NCBI Taxonomy" id="667129"/>
    <lineage>
        <taxon>Bacteria</taxon>
        <taxon>Pseudomonadati</taxon>
        <taxon>Pseudomonadota</taxon>
        <taxon>Gammaproteobacteria</taxon>
        <taxon>Enterobacterales</taxon>
        <taxon>Yersiniaceae</taxon>
        <taxon>Serratia</taxon>
    </lineage>
</organism>
<feature type="domain" description="TonB-dependent receptor plug" evidence="16">
    <location>
        <begin position="68"/>
        <end position="174"/>
    </location>
</feature>
<keyword evidence="18" id="KW-1185">Reference proteome</keyword>
<comment type="subcellular location">
    <subcellularLocation>
        <location evidence="1 12 13">Cell outer membrane</location>
        <topology evidence="1 12 13">Multi-pass membrane protein</topology>
    </subcellularLocation>
</comment>
<dbReference type="InterPro" id="IPR000531">
    <property type="entry name" value="Beta-barrel_TonB"/>
</dbReference>
<comment type="function">
    <text evidence="12">Involved in the active translocation of vitamin B12 (cyanocobalamin) across the outer membrane to the periplasmic space. It derives its energy for transport by interacting with the trans-periplasmic membrane protein TonB.</text>
</comment>
<evidence type="ECO:0000256" key="9">
    <source>
        <dbReference type="ARBA" id="ARBA00023114"/>
    </source>
</evidence>
<feature type="binding site" evidence="12">
    <location>
        <position position="120"/>
    </location>
    <ligand>
        <name>cyanocob(III)alamin</name>
        <dbReference type="ChEBI" id="CHEBI:17439"/>
    </ligand>
</feature>